<dbReference type="PANTHER" id="PTHR47984">
    <property type="entry name" value="OS01G0323000 PROTEIN"/>
    <property type="match status" value="1"/>
</dbReference>
<comment type="subcellular location">
    <subcellularLocation>
        <location evidence="1">Membrane</location>
        <topology evidence="1">Single-pass membrane protein</topology>
    </subcellularLocation>
</comment>
<reference evidence="10" key="2">
    <citation type="submission" date="2020-10" db="EMBL/GenBank/DDBJ databases">
        <authorList>
            <person name="Cooper E.A."/>
            <person name="Brenton Z.W."/>
            <person name="Flinn B.S."/>
            <person name="Jenkins J."/>
            <person name="Shu S."/>
            <person name="Flowers D."/>
            <person name="Luo F."/>
            <person name="Wang Y."/>
            <person name="Xia P."/>
            <person name="Barry K."/>
            <person name="Daum C."/>
            <person name="Lipzen A."/>
            <person name="Yoshinaga Y."/>
            <person name="Schmutz J."/>
            <person name="Saski C."/>
            <person name="Vermerris W."/>
            <person name="Kresovich S."/>
        </authorList>
    </citation>
    <scope>NUCLEOTIDE SEQUENCE</scope>
</reference>
<name>A0A921UB13_SORBI</name>
<dbReference type="EMBL" id="CM027686">
    <property type="protein sequence ID" value="KAG0524201.1"/>
    <property type="molecule type" value="Genomic_DNA"/>
</dbReference>
<accession>A0A921UB13</accession>
<keyword evidence="4" id="KW-0812">Transmembrane</keyword>
<evidence type="ECO:0000256" key="9">
    <source>
        <dbReference type="ARBA" id="ARBA00023136"/>
    </source>
</evidence>
<keyword evidence="7" id="KW-0067">ATP-binding</keyword>
<dbReference type="Proteomes" id="UP000807115">
    <property type="component" value="Chromosome 7"/>
</dbReference>
<dbReference type="PANTHER" id="PTHR47984:SF5">
    <property type="entry name" value="OS12G0108100 PROTEIN"/>
    <property type="match status" value="1"/>
</dbReference>
<organism evidence="10 11">
    <name type="scientific">Sorghum bicolor</name>
    <name type="common">Sorghum</name>
    <name type="synonym">Sorghum vulgare</name>
    <dbReference type="NCBI Taxonomy" id="4558"/>
    <lineage>
        <taxon>Eukaryota</taxon>
        <taxon>Viridiplantae</taxon>
        <taxon>Streptophyta</taxon>
        <taxon>Embryophyta</taxon>
        <taxon>Tracheophyta</taxon>
        <taxon>Spermatophyta</taxon>
        <taxon>Magnoliopsida</taxon>
        <taxon>Liliopsida</taxon>
        <taxon>Poales</taxon>
        <taxon>Poaceae</taxon>
        <taxon>PACMAD clade</taxon>
        <taxon>Panicoideae</taxon>
        <taxon>Andropogonodae</taxon>
        <taxon>Andropogoneae</taxon>
        <taxon>Sorghinae</taxon>
        <taxon>Sorghum</taxon>
    </lineage>
</organism>
<evidence type="ECO:0000256" key="5">
    <source>
        <dbReference type="ARBA" id="ARBA00022741"/>
    </source>
</evidence>
<evidence type="ECO:0000256" key="6">
    <source>
        <dbReference type="ARBA" id="ARBA00022777"/>
    </source>
</evidence>
<dbReference type="InterPro" id="IPR052232">
    <property type="entry name" value="RLK_Ser/Thr-Kinase"/>
</dbReference>
<reference evidence="10" key="1">
    <citation type="journal article" date="2019" name="BMC Genomics">
        <title>A new reference genome for Sorghum bicolor reveals high levels of sequence similarity between sweet and grain genotypes: implications for the genetics of sugar metabolism.</title>
        <authorList>
            <person name="Cooper E.A."/>
            <person name="Brenton Z.W."/>
            <person name="Flinn B.S."/>
            <person name="Jenkins J."/>
            <person name="Shu S."/>
            <person name="Flowers D."/>
            <person name="Luo F."/>
            <person name="Wang Y."/>
            <person name="Xia P."/>
            <person name="Barry K."/>
            <person name="Daum C."/>
            <person name="Lipzen A."/>
            <person name="Yoshinaga Y."/>
            <person name="Schmutz J."/>
            <person name="Saski C."/>
            <person name="Vermerris W."/>
            <person name="Kresovich S."/>
        </authorList>
    </citation>
    <scope>NUCLEOTIDE SEQUENCE</scope>
</reference>
<dbReference type="AlphaFoldDB" id="A0A921UB13"/>
<proteinExistence type="predicted"/>
<evidence type="ECO:0000256" key="7">
    <source>
        <dbReference type="ARBA" id="ARBA00022840"/>
    </source>
</evidence>
<dbReference type="InterPro" id="IPR011009">
    <property type="entry name" value="Kinase-like_dom_sf"/>
</dbReference>
<keyword evidence="9" id="KW-0472">Membrane</keyword>
<evidence type="ECO:0000256" key="4">
    <source>
        <dbReference type="ARBA" id="ARBA00022692"/>
    </source>
</evidence>
<keyword evidence="5" id="KW-0547">Nucleotide-binding</keyword>
<evidence type="ECO:0000256" key="3">
    <source>
        <dbReference type="ARBA" id="ARBA00022679"/>
    </source>
</evidence>
<evidence type="ECO:0000256" key="2">
    <source>
        <dbReference type="ARBA" id="ARBA00022553"/>
    </source>
</evidence>
<dbReference type="GO" id="GO:0016020">
    <property type="term" value="C:membrane"/>
    <property type="evidence" value="ECO:0007669"/>
    <property type="project" value="UniProtKB-SubCell"/>
</dbReference>
<keyword evidence="2" id="KW-0597">Phosphoprotein</keyword>
<sequence>MQFSWLSRLKQREETMSLFFFALWMAVRNSDYLGWGHWFTLTNLELATNCFAKDNVLCVGGYGVVYHGRLSNGTSESVMKILFFYWVIYHENH</sequence>
<keyword evidence="8" id="KW-1133">Transmembrane helix</keyword>
<protein>
    <submittedName>
        <fullName evidence="10">Uncharacterized protein</fullName>
    </submittedName>
</protein>
<gene>
    <name evidence="10" type="ORF">BDA96_07G190200</name>
</gene>
<evidence type="ECO:0000256" key="1">
    <source>
        <dbReference type="ARBA" id="ARBA00004167"/>
    </source>
</evidence>
<dbReference type="GO" id="GO:0005524">
    <property type="term" value="F:ATP binding"/>
    <property type="evidence" value="ECO:0007669"/>
    <property type="project" value="UniProtKB-KW"/>
</dbReference>
<evidence type="ECO:0000256" key="8">
    <source>
        <dbReference type="ARBA" id="ARBA00022989"/>
    </source>
</evidence>
<dbReference type="Gene3D" id="3.30.200.20">
    <property type="entry name" value="Phosphorylase Kinase, domain 1"/>
    <property type="match status" value="1"/>
</dbReference>
<keyword evidence="3" id="KW-0808">Transferase</keyword>
<keyword evidence="6" id="KW-0418">Kinase</keyword>
<evidence type="ECO:0000313" key="11">
    <source>
        <dbReference type="Proteomes" id="UP000807115"/>
    </source>
</evidence>
<dbReference type="SUPFAM" id="SSF56112">
    <property type="entry name" value="Protein kinase-like (PK-like)"/>
    <property type="match status" value="1"/>
</dbReference>
<comment type="caution">
    <text evidence="10">The sequence shown here is derived from an EMBL/GenBank/DDBJ whole genome shotgun (WGS) entry which is preliminary data.</text>
</comment>
<dbReference type="GO" id="GO:0016301">
    <property type="term" value="F:kinase activity"/>
    <property type="evidence" value="ECO:0007669"/>
    <property type="project" value="UniProtKB-KW"/>
</dbReference>
<evidence type="ECO:0000313" key="10">
    <source>
        <dbReference type="EMBL" id="KAG0524201.1"/>
    </source>
</evidence>